<keyword evidence="3" id="KW-1003">Cell membrane</keyword>
<evidence type="ECO:0000256" key="1">
    <source>
        <dbReference type="ARBA" id="ARBA00004651"/>
    </source>
</evidence>
<proteinExistence type="predicted"/>
<evidence type="ECO:0000259" key="11">
    <source>
        <dbReference type="PROSITE" id="PS50929"/>
    </source>
</evidence>
<dbReference type="PROSITE" id="PS50929">
    <property type="entry name" value="ABC_TM1F"/>
    <property type="match status" value="1"/>
</dbReference>
<comment type="caution">
    <text evidence="12">The sequence shown here is derived from an EMBL/GenBank/DDBJ whole genome shotgun (WGS) entry which is preliminary data.</text>
</comment>
<dbReference type="GO" id="GO:0016887">
    <property type="term" value="F:ATP hydrolysis activity"/>
    <property type="evidence" value="ECO:0007669"/>
    <property type="project" value="InterPro"/>
</dbReference>
<reference evidence="12 13" key="1">
    <citation type="submission" date="2014-02" db="EMBL/GenBank/DDBJ databases">
        <title>Draft genome sequence of Lysinibacillus massiliensis CCUG 49529.</title>
        <authorList>
            <person name="Zhang F."/>
            <person name="Wang G."/>
            <person name="Zhang L."/>
        </authorList>
    </citation>
    <scope>NUCLEOTIDE SEQUENCE [LARGE SCALE GENOMIC DNA]</scope>
    <source>
        <strain evidence="12 13">CCUG 49529</strain>
    </source>
</reference>
<keyword evidence="2" id="KW-0813">Transport</keyword>
<dbReference type="AlphaFoldDB" id="A0A0A3IZ03"/>
<evidence type="ECO:0000256" key="4">
    <source>
        <dbReference type="ARBA" id="ARBA00022692"/>
    </source>
</evidence>
<evidence type="ECO:0000256" key="2">
    <source>
        <dbReference type="ARBA" id="ARBA00022448"/>
    </source>
</evidence>
<feature type="transmembrane region" description="Helical" evidence="9">
    <location>
        <begin position="50"/>
        <end position="77"/>
    </location>
</feature>
<dbReference type="OrthoDB" id="9770415at2"/>
<dbReference type="Pfam" id="PF00005">
    <property type="entry name" value="ABC_tran"/>
    <property type="match status" value="1"/>
</dbReference>
<dbReference type="RefSeq" id="WP_036178058.1">
    <property type="nucleotide sequence ID" value="NZ_AVCZ01000030.1"/>
</dbReference>
<gene>
    <name evidence="12" type="ORF">CD30_14420</name>
</gene>
<dbReference type="InterPro" id="IPR017871">
    <property type="entry name" value="ABC_transporter-like_CS"/>
</dbReference>
<dbReference type="SUPFAM" id="SSF90123">
    <property type="entry name" value="ABC transporter transmembrane region"/>
    <property type="match status" value="1"/>
</dbReference>
<dbReference type="InterPro" id="IPR039421">
    <property type="entry name" value="Type_1_exporter"/>
</dbReference>
<dbReference type="FunFam" id="1.20.1560.10:FF:000011">
    <property type="entry name" value="Multidrug ABC transporter ATP-binding protein"/>
    <property type="match status" value="1"/>
</dbReference>
<keyword evidence="7 9" id="KW-1133">Transmembrane helix</keyword>
<dbReference type="eggNOG" id="COG1132">
    <property type="taxonomic scope" value="Bacteria"/>
</dbReference>
<feature type="domain" description="ABC transmembrane type-1" evidence="11">
    <location>
        <begin position="53"/>
        <end position="335"/>
    </location>
</feature>
<dbReference type="SUPFAM" id="SSF52540">
    <property type="entry name" value="P-loop containing nucleoside triphosphate hydrolases"/>
    <property type="match status" value="1"/>
</dbReference>
<dbReference type="EMBL" id="JPVQ01000030">
    <property type="protein sequence ID" value="KGR89926.1"/>
    <property type="molecule type" value="Genomic_DNA"/>
</dbReference>
<accession>A0A0A3IZ03</accession>
<dbReference type="InterPro" id="IPR036640">
    <property type="entry name" value="ABC1_TM_sf"/>
</dbReference>
<feature type="transmembrane region" description="Helical" evidence="9">
    <location>
        <begin position="194"/>
        <end position="211"/>
    </location>
</feature>
<evidence type="ECO:0000256" key="7">
    <source>
        <dbReference type="ARBA" id="ARBA00022989"/>
    </source>
</evidence>
<evidence type="ECO:0000256" key="3">
    <source>
        <dbReference type="ARBA" id="ARBA00022475"/>
    </source>
</evidence>
<dbReference type="InterPro" id="IPR011527">
    <property type="entry name" value="ABC1_TM_dom"/>
</dbReference>
<keyword evidence="13" id="KW-1185">Reference proteome</keyword>
<dbReference type="PANTHER" id="PTHR43394">
    <property type="entry name" value="ATP-DEPENDENT PERMEASE MDL1, MITOCHONDRIAL"/>
    <property type="match status" value="1"/>
</dbReference>
<dbReference type="InterPro" id="IPR003439">
    <property type="entry name" value="ABC_transporter-like_ATP-bd"/>
</dbReference>
<dbReference type="FunFam" id="3.40.50.300:FF:000287">
    <property type="entry name" value="Multidrug ABC transporter ATP-binding protein"/>
    <property type="match status" value="1"/>
</dbReference>
<dbReference type="GO" id="GO:0015421">
    <property type="term" value="F:ABC-type oligopeptide transporter activity"/>
    <property type="evidence" value="ECO:0007669"/>
    <property type="project" value="TreeGrafter"/>
</dbReference>
<protein>
    <submittedName>
        <fullName evidence="12">Multidrug ABC transporter ATP-binding protein</fullName>
    </submittedName>
</protein>
<keyword evidence="6 12" id="KW-0067">ATP-binding</keyword>
<dbReference type="GO" id="GO:0005886">
    <property type="term" value="C:plasma membrane"/>
    <property type="evidence" value="ECO:0007669"/>
    <property type="project" value="UniProtKB-SubCell"/>
</dbReference>
<keyword evidence="4 9" id="KW-0812">Transmembrane</keyword>
<dbReference type="PROSITE" id="PS00211">
    <property type="entry name" value="ABC_TRANSPORTER_1"/>
    <property type="match status" value="1"/>
</dbReference>
<dbReference type="Gene3D" id="3.40.50.300">
    <property type="entry name" value="P-loop containing nucleotide triphosphate hydrolases"/>
    <property type="match status" value="1"/>
</dbReference>
<dbReference type="Proteomes" id="UP000030595">
    <property type="component" value="Unassembled WGS sequence"/>
</dbReference>
<feature type="transmembrane region" description="Helical" evidence="9">
    <location>
        <begin position="288"/>
        <end position="312"/>
    </location>
</feature>
<dbReference type="Gene3D" id="1.20.1560.10">
    <property type="entry name" value="ABC transporter type 1, transmembrane domain"/>
    <property type="match status" value="1"/>
</dbReference>
<evidence type="ECO:0000256" key="9">
    <source>
        <dbReference type="SAM" id="Phobius"/>
    </source>
</evidence>
<feature type="domain" description="ABC transporter" evidence="10">
    <location>
        <begin position="368"/>
        <end position="604"/>
    </location>
</feature>
<dbReference type="PANTHER" id="PTHR43394:SF1">
    <property type="entry name" value="ATP-BINDING CASSETTE SUB-FAMILY B MEMBER 10, MITOCHONDRIAL"/>
    <property type="match status" value="1"/>
</dbReference>
<sequence length="610" mass="68884">MNFIRKPFGYEPVLQKEVLKASGKKKKGPRASDWKSTLLQIWKIVDEKRYLLILVLFMVMISAILSLLGPLLIGYLIDHYILTWNFEEMLPFIMILIGVYVILSISLFLQNYWMIGISQQTVYRMRTGLFQHLMKLPISFFDKRQHGELMSRATNDIETVSATLNTSFIQVFSSILTLLGTVGVMLYLSPLLTVLTMMIIPCMFMAMRWITKRTGKLFKEQQAAVGALNGMIEETISGQSIVKAFSQENRVIEEFREKNDQLRRTGFWALTYSGYIPKVMNFLNNISFAIVAGIGGILAYHNLVTIGIIVIFTEFARQFTRPLNDLANQINTVLSAIAGAERVFAIMNETEDIDTGKALNDTKLKGEVEFKDVHFKYELAEEQETLKGVSFHVEPGQTVALVGPTGAGKTTIMQLLARFYDVKEGAVLFDGIDVRDLKRETLRKQMAFVLQDPFLFEMSVLENIRYGRLNATDEEIVEACKKANAHDFILKLPDGYNTVLAADGSEISQGQKQLLSIARAFVANPVILLLDEATSSIDTVTEVKIQEALEELMKGRTSFVIAHRLNTVRQADLVFVMQEGQIVEVGRQEELIKLGGVYANMLKQTESIRD</sequence>
<evidence type="ECO:0000313" key="13">
    <source>
        <dbReference type="Proteomes" id="UP000030595"/>
    </source>
</evidence>
<organism evidence="12 13">
    <name type="scientific">Ureibacillus massiliensis 4400831 = CIP 108448 = CCUG 49529</name>
    <dbReference type="NCBI Taxonomy" id="1211035"/>
    <lineage>
        <taxon>Bacteria</taxon>
        <taxon>Bacillati</taxon>
        <taxon>Bacillota</taxon>
        <taxon>Bacilli</taxon>
        <taxon>Bacillales</taxon>
        <taxon>Caryophanaceae</taxon>
        <taxon>Ureibacillus</taxon>
    </lineage>
</organism>
<dbReference type="InterPro" id="IPR003593">
    <property type="entry name" value="AAA+_ATPase"/>
</dbReference>
<keyword evidence="8 9" id="KW-0472">Membrane</keyword>
<dbReference type="Pfam" id="PF00664">
    <property type="entry name" value="ABC_membrane"/>
    <property type="match status" value="1"/>
</dbReference>
<feature type="transmembrane region" description="Helical" evidence="9">
    <location>
        <begin position="89"/>
        <end position="109"/>
    </location>
</feature>
<evidence type="ECO:0000256" key="6">
    <source>
        <dbReference type="ARBA" id="ARBA00022840"/>
    </source>
</evidence>
<dbReference type="PROSITE" id="PS50893">
    <property type="entry name" value="ABC_TRANSPORTER_2"/>
    <property type="match status" value="1"/>
</dbReference>
<name>A0A0A3IZ03_9BACL</name>
<dbReference type="InterPro" id="IPR027417">
    <property type="entry name" value="P-loop_NTPase"/>
</dbReference>
<keyword evidence="5" id="KW-0547">Nucleotide-binding</keyword>
<dbReference type="GO" id="GO:0005524">
    <property type="term" value="F:ATP binding"/>
    <property type="evidence" value="ECO:0007669"/>
    <property type="project" value="UniProtKB-KW"/>
</dbReference>
<evidence type="ECO:0000256" key="8">
    <source>
        <dbReference type="ARBA" id="ARBA00023136"/>
    </source>
</evidence>
<comment type="subcellular location">
    <subcellularLocation>
        <location evidence="1">Cell membrane</location>
        <topology evidence="1">Multi-pass membrane protein</topology>
    </subcellularLocation>
</comment>
<feature type="transmembrane region" description="Helical" evidence="9">
    <location>
        <begin position="168"/>
        <end position="188"/>
    </location>
</feature>
<evidence type="ECO:0000313" key="12">
    <source>
        <dbReference type="EMBL" id="KGR89926.1"/>
    </source>
</evidence>
<evidence type="ECO:0000256" key="5">
    <source>
        <dbReference type="ARBA" id="ARBA00022741"/>
    </source>
</evidence>
<evidence type="ECO:0000259" key="10">
    <source>
        <dbReference type="PROSITE" id="PS50893"/>
    </source>
</evidence>
<dbReference type="SMART" id="SM00382">
    <property type="entry name" value="AAA"/>
    <property type="match status" value="1"/>
</dbReference>
<dbReference type="CDD" id="cd18547">
    <property type="entry name" value="ABC_6TM_Tm288_like"/>
    <property type="match status" value="1"/>
</dbReference>